<dbReference type="InterPro" id="IPR025322">
    <property type="entry name" value="PADRE_dom"/>
</dbReference>
<gene>
    <name evidence="2" type="ORF">CIPAW_03G283400</name>
    <name evidence="3" type="ORF">I3842_03G272300</name>
</gene>
<evidence type="ECO:0000313" key="2">
    <source>
        <dbReference type="EMBL" id="KAG6663033.1"/>
    </source>
</evidence>
<dbReference type="AlphaFoldDB" id="A0A8T1R9H6"/>
<dbReference type="OrthoDB" id="1923394at2759"/>
<keyword evidence="4" id="KW-1185">Reference proteome</keyword>
<evidence type="ECO:0000256" key="1">
    <source>
        <dbReference type="SAM" id="MobiDB-lite"/>
    </source>
</evidence>
<evidence type="ECO:0000313" key="4">
    <source>
        <dbReference type="Proteomes" id="UP000811609"/>
    </source>
</evidence>
<reference evidence="2" key="1">
    <citation type="submission" date="2020-12" db="EMBL/GenBank/DDBJ databases">
        <title>WGS assembly of Carya illinoinensis cv. Pawnee.</title>
        <authorList>
            <person name="Platts A."/>
            <person name="Shu S."/>
            <person name="Wright S."/>
            <person name="Barry K."/>
            <person name="Edger P."/>
            <person name="Pires J.C."/>
            <person name="Schmutz J."/>
        </authorList>
    </citation>
    <scope>NUCLEOTIDE SEQUENCE</scope>
    <source>
        <tissue evidence="2">Leaf</tissue>
    </source>
</reference>
<name>A0A8T1R9H6_CARIL</name>
<proteinExistence type="predicted"/>
<feature type="compositionally biased region" description="Basic and acidic residues" evidence="1">
    <location>
        <begin position="172"/>
        <end position="182"/>
    </location>
</feature>
<dbReference type="EMBL" id="CM031827">
    <property type="protein sequence ID" value="KAG6724758.1"/>
    <property type="molecule type" value="Genomic_DNA"/>
</dbReference>
<dbReference type="PANTHER" id="PTHR33052">
    <property type="entry name" value="DUF4228 DOMAIN PROTEIN-RELATED"/>
    <property type="match status" value="1"/>
</dbReference>
<evidence type="ECO:0000313" key="3">
    <source>
        <dbReference type="EMBL" id="KAG6724758.1"/>
    </source>
</evidence>
<dbReference type="Pfam" id="PF14009">
    <property type="entry name" value="PADRE"/>
    <property type="match status" value="1"/>
</dbReference>
<feature type="region of interest" description="Disordered" evidence="1">
    <location>
        <begin position="146"/>
        <end position="216"/>
    </location>
</feature>
<dbReference type="Proteomes" id="UP000811609">
    <property type="component" value="Chromosome 3"/>
</dbReference>
<dbReference type="Proteomes" id="UP000811246">
    <property type="component" value="Chromosome 3"/>
</dbReference>
<accession>A0A8T1R9H6</accession>
<protein>
    <submittedName>
        <fullName evidence="2">Uncharacterized protein</fullName>
    </submittedName>
</protein>
<feature type="compositionally biased region" description="Polar residues" evidence="1">
    <location>
        <begin position="207"/>
        <end position="216"/>
    </location>
</feature>
<reference evidence="3" key="2">
    <citation type="submission" date="2021-01" db="EMBL/GenBank/DDBJ databases">
        <authorList>
            <person name="Lovell J.T."/>
            <person name="Bentley N."/>
            <person name="Bhattarai G."/>
            <person name="Jenkins J.W."/>
            <person name="Sreedasyam A."/>
            <person name="Alarcon Y."/>
            <person name="Bock C."/>
            <person name="Boston L."/>
            <person name="Carlson J."/>
            <person name="Cervantes K."/>
            <person name="Clermont K."/>
            <person name="Krom N."/>
            <person name="Kubenka K."/>
            <person name="Mamidi S."/>
            <person name="Mattison C."/>
            <person name="Monteros M."/>
            <person name="Pisani C."/>
            <person name="Plott C."/>
            <person name="Rajasekar S."/>
            <person name="Rhein H.S."/>
            <person name="Rohla C."/>
            <person name="Song M."/>
            <person name="Hilaire R.S."/>
            <person name="Shu S."/>
            <person name="Wells L."/>
            <person name="Wang X."/>
            <person name="Webber J."/>
            <person name="Heerema R.J."/>
            <person name="Klein P."/>
            <person name="Conner P."/>
            <person name="Grauke L."/>
            <person name="Grimwood J."/>
            <person name="Schmutz J."/>
            <person name="Randall J.J."/>
        </authorList>
    </citation>
    <scope>NUCLEOTIDE SEQUENCE</scope>
    <source>
        <tissue evidence="3">Leaf</tissue>
    </source>
</reference>
<sequence>MLEKFLKVHKFTFFERPRPPKPASASGEEGLSTALKIVHGGGIVECYYMAMPAIRIVEKYPSFLLARPQVFRRPWDSLVRPDEILSPGEKFFLVPRRTVRKLQRRIRKPSTDNSRLSYLSQTSNDISDETIYLHWDIGFSRDVSSTSINNTANRKRSSRKKHVTFAGIDPSVVEKKGKEAGHSSRKSGNPKSNGGKRRARKDVAWQPSLTAISERV</sequence>
<feature type="compositionally biased region" description="Basic residues" evidence="1">
    <location>
        <begin position="153"/>
        <end position="163"/>
    </location>
</feature>
<comment type="caution">
    <text evidence="2">The sequence shown here is derived from an EMBL/GenBank/DDBJ whole genome shotgun (WGS) entry which is preliminary data.</text>
</comment>
<dbReference type="EMBL" id="CM031811">
    <property type="protein sequence ID" value="KAG6663033.1"/>
    <property type="molecule type" value="Genomic_DNA"/>
</dbReference>
<organism evidence="2 4">
    <name type="scientific">Carya illinoinensis</name>
    <name type="common">Pecan</name>
    <dbReference type="NCBI Taxonomy" id="32201"/>
    <lineage>
        <taxon>Eukaryota</taxon>
        <taxon>Viridiplantae</taxon>
        <taxon>Streptophyta</taxon>
        <taxon>Embryophyta</taxon>
        <taxon>Tracheophyta</taxon>
        <taxon>Spermatophyta</taxon>
        <taxon>Magnoliopsida</taxon>
        <taxon>eudicotyledons</taxon>
        <taxon>Gunneridae</taxon>
        <taxon>Pentapetalae</taxon>
        <taxon>rosids</taxon>
        <taxon>fabids</taxon>
        <taxon>Fagales</taxon>
        <taxon>Juglandaceae</taxon>
        <taxon>Carya</taxon>
    </lineage>
</organism>